<reference evidence="12" key="1">
    <citation type="journal article" date="2019" name="Int. J. Syst. Evol. Microbiol.">
        <title>The Global Catalogue of Microorganisms (GCM) 10K type strain sequencing project: providing services to taxonomists for standard genome sequencing and annotation.</title>
        <authorList>
            <consortium name="The Broad Institute Genomics Platform"/>
            <consortium name="The Broad Institute Genome Sequencing Center for Infectious Disease"/>
            <person name="Wu L."/>
            <person name="Ma J."/>
        </authorList>
    </citation>
    <scope>NUCLEOTIDE SEQUENCE [LARGE SCALE GENOMIC DNA]</scope>
    <source>
        <strain evidence="12">CGMCC 1.12471</strain>
    </source>
</reference>
<dbReference type="EC" id="5.4.2.6" evidence="9"/>
<evidence type="ECO:0000256" key="3">
    <source>
        <dbReference type="ARBA" id="ARBA00022553"/>
    </source>
</evidence>
<dbReference type="NCBIfam" id="TIGR02009">
    <property type="entry name" value="PGMB-YQAB-SF"/>
    <property type="match status" value="1"/>
</dbReference>
<dbReference type="NCBIfam" id="TIGR01509">
    <property type="entry name" value="HAD-SF-IA-v3"/>
    <property type="match status" value="1"/>
</dbReference>
<dbReference type="SFLD" id="SFLDG01129">
    <property type="entry name" value="C1.5:_HAD__Beta-PGM__Phosphata"/>
    <property type="match status" value="1"/>
</dbReference>
<evidence type="ECO:0000256" key="2">
    <source>
        <dbReference type="ARBA" id="ARBA00006171"/>
    </source>
</evidence>
<evidence type="ECO:0000313" key="12">
    <source>
        <dbReference type="Proteomes" id="UP001597347"/>
    </source>
</evidence>
<proteinExistence type="inferred from homology"/>
<dbReference type="RefSeq" id="WP_377935232.1">
    <property type="nucleotide sequence ID" value="NZ_JBHUEA010000018.1"/>
</dbReference>
<accession>A0ABW4LH63</accession>
<evidence type="ECO:0000256" key="5">
    <source>
        <dbReference type="ARBA" id="ARBA00022842"/>
    </source>
</evidence>
<evidence type="ECO:0000256" key="1">
    <source>
        <dbReference type="ARBA" id="ARBA00001946"/>
    </source>
</evidence>
<name>A0ABW4LH63_9MICO</name>
<comment type="similarity">
    <text evidence="2">Belongs to the HAD-like hydrolase superfamily. CbbY/CbbZ/Gph/YieH family.</text>
</comment>
<organism evidence="11 12">
    <name type="scientific">Amnibacterium endophyticum</name>
    <dbReference type="NCBI Taxonomy" id="2109337"/>
    <lineage>
        <taxon>Bacteria</taxon>
        <taxon>Bacillati</taxon>
        <taxon>Actinomycetota</taxon>
        <taxon>Actinomycetes</taxon>
        <taxon>Micrococcales</taxon>
        <taxon>Microbacteriaceae</taxon>
        <taxon>Amnibacterium</taxon>
    </lineage>
</organism>
<dbReference type="InterPro" id="IPR023198">
    <property type="entry name" value="PGP-like_dom2"/>
</dbReference>
<keyword evidence="4" id="KW-0479">Metal-binding</keyword>
<comment type="caution">
    <text evidence="11">The sequence shown here is derived from an EMBL/GenBank/DDBJ whole genome shotgun (WGS) entry which is preliminary data.</text>
</comment>
<comment type="cofactor">
    <cofactor evidence="1">
        <name>Mg(2+)</name>
        <dbReference type="ChEBI" id="CHEBI:18420"/>
    </cofactor>
</comment>
<keyword evidence="6" id="KW-0413">Isomerase</keyword>
<keyword evidence="12" id="KW-1185">Reference proteome</keyword>
<dbReference type="EMBL" id="JBHUEA010000018">
    <property type="protein sequence ID" value="MFD1722274.1"/>
    <property type="molecule type" value="Genomic_DNA"/>
</dbReference>
<dbReference type="Pfam" id="PF00702">
    <property type="entry name" value="Hydrolase"/>
    <property type="match status" value="1"/>
</dbReference>
<dbReference type="InterPro" id="IPR006439">
    <property type="entry name" value="HAD-SF_hydro_IA"/>
</dbReference>
<keyword evidence="5" id="KW-0460">Magnesium</keyword>
<evidence type="ECO:0000256" key="7">
    <source>
        <dbReference type="ARBA" id="ARBA00023277"/>
    </source>
</evidence>
<dbReference type="Gene3D" id="1.10.150.240">
    <property type="entry name" value="Putative phosphatase, domain 2"/>
    <property type="match status" value="1"/>
</dbReference>
<dbReference type="InterPro" id="IPR010976">
    <property type="entry name" value="B-phosphoglucomutase_hydrolase"/>
</dbReference>
<dbReference type="PANTHER" id="PTHR46193">
    <property type="entry name" value="6-PHOSPHOGLUCONATE PHOSPHATASE"/>
    <property type="match status" value="1"/>
</dbReference>
<keyword evidence="7" id="KW-0119">Carbohydrate metabolism</keyword>
<sequence length="250" mass="26032">MSDHRLAFFDASAVLFDLDGVVTPTAEVHMRAWKRTFQDLFDERDVTPGYTEDDYFQHLDGRPRYEGVAALLESRGIDLPWGSPEDADDADTVCGIGNRKNAVFSALLEQEGIAAYPGTLAVLDRLGAAGTPVAIVSSSKNAVGVLAAANLADRFPVVVDGVVAAEQGLPGKPRPDIFLEGARRLHVEPARAVVVEDAISGVQAGAAGGFGLVVGVDRGVGADELSGAGAGLVVQDLAELLTASDEGAHV</sequence>
<evidence type="ECO:0000256" key="10">
    <source>
        <dbReference type="ARBA" id="ARBA00044991"/>
    </source>
</evidence>
<dbReference type="GO" id="GO:0016787">
    <property type="term" value="F:hydrolase activity"/>
    <property type="evidence" value="ECO:0007669"/>
    <property type="project" value="UniProtKB-KW"/>
</dbReference>
<evidence type="ECO:0000256" key="8">
    <source>
        <dbReference type="ARBA" id="ARBA00044926"/>
    </source>
</evidence>
<dbReference type="Gene3D" id="3.40.50.1000">
    <property type="entry name" value="HAD superfamily/HAD-like"/>
    <property type="match status" value="1"/>
</dbReference>
<dbReference type="Proteomes" id="UP001597347">
    <property type="component" value="Unassembled WGS sequence"/>
</dbReference>
<evidence type="ECO:0000256" key="4">
    <source>
        <dbReference type="ARBA" id="ARBA00022723"/>
    </source>
</evidence>
<evidence type="ECO:0000256" key="6">
    <source>
        <dbReference type="ARBA" id="ARBA00023235"/>
    </source>
</evidence>
<evidence type="ECO:0000256" key="9">
    <source>
        <dbReference type="ARBA" id="ARBA00044968"/>
    </source>
</evidence>
<dbReference type="SUPFAM" id="SSF56784">
    <property type="entry name" value="HAD-like"/>
    <property type="match status" value="1"/>
</dbReference>
<comment type="catalytic activity">
    <reaction evidence="8">
        <text>beta-D-glucose 1-phosphate = beta-D-glucose 6-phosphate</text>
        <dbReference type="Rhea" id="RHEA:20113"/>
        <dbReference type="ChEBI" id="CHEBI:57684"/>
        <dbReference type="ChEBI" id="CHEBI:58247"/>
        <dbReference type="EC" id="5.4.2.6"/>
    </reaction>
</comment>
<dbReference type="InterPro" id="IPR051600">
    <property type="entry name" value="Beta-PGM-like"/>
</dbReference>
<gene>
    <name evidence="11" type="ORF">ACFSBI_12010</name>
</gene>
<evidence type="ECO:0000313" key="11">
    <source>
        <dbReference type="EMBL" id="MFD1722274.1"/>
    </source>
</evidence>
<dbReference type="InterPro" id="IPR023214">
    <property type="entry name" value="HAD_sf"/>
</dbReference>
<dbReference type="SFLD" id="SFLDS00003">
    <property type="entry name" value="Haloacid_Dehalogenase"/>
    <property type="match status" value="1"/>
</dbReference>
<dbReference type="InterPro" id="IPR036412">
    <property type="entry name" value="HAD-like_sf"/>
</dbReference>
<keyword evidence="3" id="KW-0597">Phosphoprotein</keyword>
<dbReference type="PANTHER" id="PTHR46193:SF18">
    <property type="entry name" value="HEXITOL PHOSPHATASE B"/>
    <property type="match status" value="1"/>
</dbReference>
<protein>
    <recommendedName>
        <fullName evidence="10">Beta-phosphoglucomutase</fullName>
        <ecNumber evidence="9">5.4.2.6</ecNumber>
    </recommendedName>
</protein>
<keyword evidence="11" id="KW-0378">Hydrolase</keyword>